<dbReference type="PANTHER" id="PTHR33706:SF1">
    <property type="entry name" value="TPR REPEAT PROTEIN"/>
    <property type="match status" value="1"/>
</dbReference>
<dbReference type="PANTHER" id="PTHR33706">
    <property type="entry name" value="MORN VARIANT REPEAT PROTEIN"/>
    <property type="match status" value="1"/>
</dbReference>
<gene>
    <name evidence="1" type="ORF">PSON_ATCC_30995.1.T1990036</name>
</gene>
<protein>
    <submittedName>
        <fullName evidence="1">Uncharacterized protein</fullName>
    </submittedName>
</protein>
<accession>A0A8S1RP20</accession>
<proteinExistence type="predicted"/>
<organism evidence="1 2">
    <name type="scientific">Paramecium sonneborni</name>
    <dbReference type="NCBI Taxonomy" id="65129"/>
    <lineage>
        <taxon>Eukaryota</taxon>
        <taxon>Sar</taxon>
        <taxon>Alveolata</taxon>
        <taxon>Ciliophora</taxon>
        <taxon>Intramacronucleata</taxon>
        <taxon>Oligohymenophorea</taxon>
        <taxon>Peniculida</taxon>
        <taxon>Parameciidae</taxon>
        <taxon>Paramecium</taxon>
    </lineage>
</organism>
<comment type="caution">
    <text evidence="1">The sequence shown here is derived from an EMBL/GenBank/DDBJ whole genome shotgun (WGS) entry which is preliminary data.</text>
</comment>
<evidence type="ECO:0000313" key="2">
    <source>
        <dbReference type="Proteomes" id="UP000692954"/>
    </source>
</evidence>
<dbReference type="Proteomes" id="UP000692954">
    <property type="component" value="Unassembled WGS sequence"/>
</dbReference>
<dbReference type="AlphaFoldDB" id="A0A8S1RP20"/>
<name>A0A8S1RP20_9CILI</name>
<evidence type="ECO:0000313" key="1">
    <source>
        <dbReference type="EMBL" id="CAD8128890.1"/>
    </source>
</evidence>
<sequence>MDKFLSKNLYIDDQIQYFQWKRSNENETRQIVKWIGWWNGRLTNLGGKCDEFGYKIGGWIEPCDTYCSQYQITISGTYEKKGQRIGQWIYWYEQERIGGGHYDEIGRKTGEWCEIHRSYDQHHKVIIIGEYNKGLKKGKWLVLDDNHIIGEGFYNENGQKIGKWTGVSESFQYYMQLIFDGEYKNGLRIGKWLTFYMGKTVCSQYTKQNQNVIGGGFYNQFGLKEGLWVEFFEGGYKYRASFTIAGEYKNGLKNGGGGYYGEKGKKFGKWIEITENGNFSLIPQVGVYRQGVKFGQFDTFFLMINKKIGGGRYNEIGLKSGNWIEQHDQNAEYKIITHNGEYKQGKKIGYWGTTINDHEQIEKIRGGFYNNQGQKIGQWIDLVNENNDELMLIIGCYKDEEKNGQFDTFIKSKNSTKTQKIGGGYYNKGNKVGKWIEIRETQRNLDQIHVGRYSEGTNIGIWETQSNYLKARQIIGFGYYNKFGIKEGKWIEPCRFSYRIRLVYMGQYSKGIKIGSWQFQFQHSNGEIIIMDSGNYKDGIKMENGMKQHKVMEQDDRLPIKDITTMALKLVFGKTQFF</sequence>
<dbReference type="EMBL" id="CAJJDN010000199">
    <property type="protein sequence ID" value="CAD8128890.1"/>
    <property type="molecule type" value="Genomic_DNA"/>
</dbReference>
<dbReference type="OrthoDB" id="5981048at2759"/>
<keyword evidence="2" id="KW-1185">Reference proteome</keyword>
<reference evidence="1" key="1">
    <citation type="submission" date="2021-01" db="EMBL/GenBank/DDBJ databases">
        <authorList>
            <consortium name="Genoscope - CEA"/>
            <person name="William W."/>
        </authorList>
    </citation>
    <scope>NUCLEOTIDE SEQUENCE</scope>
</reference>